<reference evidence="1" key="2">
    <citation type="submission" date="2018-04" db="EMBL/GenBank/DDBJ databases">
        <title>OnivRS2 (Oryza nivara Reference Sequence Version 2).</title>
        <authorList>
            <person name="Zhang J."/>
            <person name="Kudrna D."/>
            <person name="Lee S."/>
            <person name="Talag J."/>
            <person name="Rajasekar S."/>
            <person name="Welchert J."/>
            <person name="Hsing Y.-I."/>
            <person name="Wing R.A."/>
        </authorList>
    </citation>
    <scope>NUCLEOTIDE SEQUENCE [LARGE SCALE GENOMIC DNA]</scope>
</reference>
<dbReference type="EnsemblPlants" id="ONIVA01G03470.1">
    <property type="protein sequence ID" value="ONIVA01G03470.1"/>
    <property type="gene ID" value="ONIVA01G03470"/>
</dbReference>
<proteinExistence type="predicted"/>
<evidence type="ECO:0000313" key="2">
    <source>
        <dbReference type="Proteomes" id="UP000006591"/>
    </source>
</evidence>
<dbReference type="Proteomes" id="UP000006591">
    <property type="component" value="Chromosome 1"/>
</dbReference>
<keyword evidence="2" id="KW-1185">Reference proteome</keyword>
<accession>A0A0E0FG82</accession>
<dbReference type="Gramene" id="ONIVA01G03470.1">
    <property type="protein sequence ID" value="ONIVA01G03470.1"/>
    <property type="gene ID" value="ONIVA01G03470"/>
</dbReference>
<dbReference type="AlphaFoldDB" id="A0A0E0FG82"/>
<reference evidence="1" key="1">
    <citation type="submission" date="2015-04" db="UniProtKB">
        <authorList>
            <consortium name="EnsemblPlants"/>
        </authorList>
    </citation>
    <scope>IDENTIFICATION</scope>
    <source>
        <strain evidence="1">SL10</strain>
    </source>
</reference>
<dbReference type="STRING" id="4536.A0A0E0FG82"/>
<protein>
    <submittedName>
        <fullName evidence="1">Uncharacterized protein</fullName>
    </submittedName>
</protein>
<dbReference type="HOGENOM" id="CLU_1985156_0_0_1"/>
<name>A0A0E0FG82_ORYNI</name>
<organism evidence="1">
    <name type="scientific">Oryza nivara</name>
    <name type="common">Indian wild rice</name>
    <name type="synonym">Oryza sativa f. spontanea</name>
    <dbReference type="NCBI Taxonomy" id="4536"/>
    <lineage>
        <taxon>Eukaryota</taxon>
        <taxon>Viridiplantae</taxon>
        <taxon>Streptophyta</taxon>
        <taxon>Embryophyta</taxon>
        <taxon>Tracheophyta</taxon>
        <taxon>Spermatophyta</taxon>
        <taxon>Magnoliopsida</taxon>
        <taxon>Liliopsida</taxon>
        <taxon>Poales</taxon>
        <taxon>Poaceae</taxon>
        <taxon>BOP clade</taxon>
        <taxon>Oryzoideae</taxon>
        <taxon>Oryzeae</taxon>
        <taxon>Oryzinae</taxon>
        <taxon>Oryza</taxon>
    </lineage>
</organism>
<evidence type="ECO:0000313" key="1">
    <source>
        <dbReference type="EnsemblPlants" id="ONIVA01G03470.1"/>
    </source>
</evidence>
<sequence length="126" mass="14566">MKLTTFLQCYGSRSRITGDLFAQDCPALDQAENLISLKRLHMVDCQNAKQFRMCLLEDQQLAVDVVTVVVESRVARPKETVVLVYLKCYRKQLNFCGNKWYSKCSPVVNAAWCRPNSRKQHRLPKL</sequence>